<evidence type="ECO:0000313" key="2">
    <source>
        <dbReference type="Proteomes" id="UP000825935"/>
    </source>
</evidence>
<gene>
    <name evidence="1" type="ORF">KP509_09G042500</name>
</gene>
<protein>
    <submittedName>
        <fullName evidence="1">Uncharacterized protein</fullName>
    </submittedName>
</protein>
<dbReference type="AlphaFoldDB" id="A0A8T2U9Z6"/>
<dbReference type="Proteomes" id="UP000825935">
    <property type="component" value="Chromosome 9"/>
</dbReference>
<sequence>MGAQEYPEMPLLQIDNNSWLLSSLLFSNKDPRGYVRLNAPVMVLRRRRTFHLARLPKAKKRSVRVRSKPRFRFLPLRWLLSPFSLLAKLQKAYVALLQAAAKKTALIEGMTSFHSAQCQPVPSPFQFPTHSRSMVAQERELNRVLSACLARARSQHLAIISSDY</sequence>
<keyword evidence="2" id="KW-1185">Reference proteome</keyword>
<comment type="caution">
    <text evidence="1">The sequence shown here is derived from an EMBL/GenBank/DDBJ whole genome shotgun (WGS) entry which is preliminary data.</text>
</comment>
<proteinExistence type="predicted"/>
<dbReference type="EMBL" id="CM035414">
    <property type="protein sequence ID" value="KAH7429339.1"/>
    <property type="molecule type" value="Genomic_DNA"/>
</dbReference>
<evidence type="ECO:0000313" key="1">
    <source>
        <dbReference type="EMBL" id="KAH7429339.1"/>
    </source>
</evidence>
<accession>A0A8T2U9Z6</accession>
<organism evidence="1 2">
    <name type="scientific">Ceratopteris richardii</name>
    <name type="common">Triangle waterfern</name>
    <dbReference type="NCBI Taxonomy" id="49495"/>
    <lineage>
        <taxon>Eukaryota</taxon>
        <taxon>Viridiplantae</taxon>
        <taxon>Streptophyta</taxon>
        <taxon>Embryophyta</taxon>
        <taxon>Tracheophyta</taxon>
        <taxon>Polypodiopsida</taxon>
        <taxon>Polypodiidae</taxon>
        <taxon>Polypodiales</taxon>
        <taxon>Pteridineae</taxon>
        <taxon>Pteridaceae</taxon>
        <taxon>Parkerioideae</taxon>
        <taxon>Ceratopteris</taxon>
    </lineage>
</organism>
<name>A0A8T2U9Z6_CERRI</name>
<reference evidence="1" key="1">
    <citation type="submission" date="2021-08" db="EMBL/GenBank/DDBJ databases">
        <title>WGS assembly of Ceratopteris richardii.</title>
        <authorList>
            <person name="Marchant D.B."/>
            <person name="Chen G."/>
            <person name="Jenkins J."/>
            <person name="Shu S."/>
            <person name="Leebens-Mack J."/>
            <person name="Grimwood J."/>
            <person name="Schmutz J."/>
            <person name="Soltis P."/>
            <person name="Soltis D."/>
            <person name="Chen Z.-H."/>
        </authorList>
    </citation>
    <scope>NUCLEOTIDE SEQUENCE</scope>
    <source>
        <strain evidence="1">Whitten #5841</strain>
        <tissue evidence="1">Leaf</tissue>
    </source>
</reference>